<dbReference type="OrthoDB" id="9785144at2"/>
<dbReference type="KEGG" id="kbs:EPA93_13705"/>
<evidence type="ECO:0000259" key="2">
    <source>
        <dbReference type="Pfam" id="PF12172"/>
    </source>
</evidence>
<reference evidence="3 4" key="1">
    <citation type="submission" date="2019-01" db="EMBL/GenBank/DDBJ databases">
        <title>Ktedonosporobacter rubrisoli SCAWS-G2.</title>
        <authorList>
            <person name="Huang Y."/>
            <person name="Yan B."/>
        </authorList>
    </citation>
    <scope>NUCLEOTIDE SEQUENCE [LARGE SCALE GENOMIC DNA]</scope>
    <source>
        <strain evidence="3 4">SCAWS-G2</strain>
    </source>
</reference>
<evidence type="ECO:0000259" key="1">
    <source>
        <dbReference type="Pfam" id="PF01796"/>
    </source>
</evidence>
<dbReference type="Gene3D" id="6.10.30.10">
    <property type="match status" value="1"/>
</dbReference>
<sequence length="139" mass="15574">MTQNTYYQKPVPIPDEASQPFFAGARAHRLMIQQCKACSAVMWPVKSRCDNCLRPAVNWVQASGKGTLYSFVLMHQIYHPGFATEVPYIIAQVDLLEGLRIITNIVDCPSADLQIGMPLEVTFEAITDKITLPSFKAER</sequence>
<dbReference type="Proteomes" id="UP000290365">
    <property type="component" value="Chromosome"/>
</dbReference>
<dbReference type="InterPro" id="IPR052513">
    <property type="entry name" value="Thioester_dehydratase-like"/>
</dbReference>
<evidence type="ECO:0000313" key="4">
    <source>
        <dbReference type="Proteomes" id="UP000290365"/>
    </source>
</evidence>
<dbReference type="InterPro" id="IPR002878">
    <property type="entry name" value="ChsH2_C"/>
</dbReference>
<dbReference type="EMBL" id="CP035758">
    <property type="protein sequence ID" value="QBD77001.1"/>
    <property type="molecule type" value="Genomic_DNA"/>
</dbReference>
<dbReference type="InterPro" id="IPR022002">
    <property type="entry name" value="ChsH2_Znr"/>
</dbReference>
<organism evidence="3 4">
    <name type="scientific">Ktedonosporobacter rubrisoli</name>
    <dbReference type="NCBI Taxonomy" id="2509675"/>
    <lineage>
        <taxon>Bacteria</taxon>
        <taxon>Bacillati</taxon>
        <taxon>Chloroflexota</taxon>
        <taxon>Ktedonobacteria</taxon>
        <taxon>Ktedonobacterales</taxon>
        <taxon>Ktedonosporobacteraceae</taxon>
        <taxon>Ktedonosporobacter</taxon>
    </lineage>
</organism>
<dbReference type="RefSeq" id="WP_129888065.1">
    <property type="nucleotide sequence ID" value="NZ_CP035758.1"/>
</dbReference>
<dbReference type="PANTHER" id="PTHR34075:SF5">
    <property type="entry name" value="BLR3430 PROTEIN"/>
    <property type="match status" value="1"/>
</dbReference>
<gene>
    <name evidence="3" type="ORF">EPA93_13705</name>
</gene>
<feature type="domain" description="ChsH2 C-terminal OB-fold" evidence="1">
    <location>
        <begin position="59"/>
        <end position="124"/>
    </location>
</feature>
<evidence type="ECO:0000313" key="3">
    <source>
        <dbReference type="EMBL" id="QBD77001.1"/>
    </source>
</evidence>
<dbReference type="InterPro" id="IPR012340">
    <property type="entry name" value="NA-bd_OB-fold"/>
</dbReference>
<keyword evidence="4" id="KW-1185">Reference proteome</keyword>
<dbReference type="Pfam" id="PF12172">
    <property type="entry name" value="zf-ChsH2"/>
    <property type="match status" value="1"/>
</dbReference>
<feature type="domain" description="ChsH2 rubredoxin-like zinc ribbon" evidence="2">
    <location>
        <begin position="22"/>
        <end position="56"/>
    </location>
</feature>
<dbReference type="SUPFAM" id="SSF50249">
    <property type="entry name" value="Nucleic acid-binding proteins"/>
    <property type="match status" value="1"/>
</dbReference>
<proteinExistence type="predicted"/>
<evidence type="ECO:0008006" key="5">
    <source>
        <dbReference type="Google" id="ProtNLM"/>
    </source>
</evidence>
<protein>
    <recommendedName>
        <fullName evidence="5">Zn-ribbon domain-containing OB-fold protein</fullName>
    </recommendedName>
</protein>
<name>A0A4V0YYQ1_KTERU</name>
<dbReference type="Pfam" id="PF01796">
    <property type="entry name" value="OB_ChsH2_C"/>
    <property type="match status" value="1"/>
</dbReference>
<accession>A0A4V0YYQ1</accession>
<dbReference type="AlphaFoldDB" id="A0A4V0YYQ1"/>
<dbReference type="PANTHER" id="PTHR34075">
    <property type="entry name" value="BLR3430 PROTEIN"/>
    <property type="match status" value="1"/>
</dbReference>